<evidence type="ECO:0000313" key="3">
    <source>
        <dbReference type="Proteomes" id="UP000309819"/>
    </source>
</evidence>
<comment type="caution">
    <text evidence="2">The sequence shown here is derived from an EMBL/GenBank/DDBJ whole genome shotgun (WGS) entry which is preliminary data.</text>
</comment>
<sequence>MADAWTPINGVYTATAPLFPWVASFPSFDAGVWGSALISAGIGAGVGAWMAGRIARNAKLRDELLAEFRSIDVAITLCISVSDVAGGMKKQYVSGFLQKYESDRRRYEAYKAGPFPKAPFSLRIDQMNLQTFAPPVSELQELVLKSIRLSPNGVKSLVALVDAVGNLNWIIGGYNSLVEKFLHGGLPPGFTPEDYYLEIPVGGVVNTQYGTSVRGIARYTDDVLFFADKLVDCLTNQGVKVRDRYEKLSGEKYLVRKANTAKGNEGLIPTDADYAEWMAGWEPDFSEAIKKPRWWHRKQK</sequence>
<evidence type="ECO:0000256" key="1">
    <source>
        <dbReference type="SAM" id="Phobius"/>
    </source>
</evidence>
<gene>
    <name evidence="2" type="ORF">FEM01_12355</name>
</gene>
<protein>
    <submittedName>
        <fullName evidence="2">Uncharacterized protein</fullName>
    </submittedName>
</protein>
<feature type="transmembrane region" description="Helical" evidence="1">
    <location>
        <begin position="30"/>
        <end position="51"/>
    </location>
</feature>
<dbReference type="AlphaFoldDB" id="A0A5R8Z345"/>
<dbReference type="Proteomes" id="UP000309819">
    <property type="component" value="Unassembled WGS sequence"/>
</dbReference>
<dbReference type="OrthoDB" id="6850841at2"/>
<evidence type="ECO:0000313" key="2">
    <source>
        <dbReference type="EMBL" id="TLP59994.1"/>
    </source>
</evidence>
<keyword evidence="1" id="KW-1133">Transmembrane helix</keyword>
<keyword evidence="3" id="KW-1185">Reference proteome</keyword>
<keyword evidence="1" id="KW-0472">Membrane</keyword>
<accession>A0A5R8Z345</accession>
<dbReference type="EMBL" id="VAUO01000005">
    <property type="protein sequence ID" value="TLP59994.1"/>
    <property type="molecule type" value="Genomic_DNA"/>
</dbReference>
<proteinExistence type="predicted"/>
<reference evidence="2 3" key="1">
    <citation type="submission" date="2019-05" db="EMBL/GenBank/DDBJ databases">
        <title>Pseudomonas sp. SC006 isolated from lettuce that can produce HBGAs.</title>
        <authorList>
            <person name="Wang D."/>
            <person name="Liao N."/>
            <person name="Liu D."/>
            <person name="Zhang Z."/>
            <person name="Zou S."/>
        </authorList>
    </citation>
    <scope>NUCLEOTIDE SEQUENCE [LARGE SCALE GENOMIC DNA]</scope>
    <source>
        <strain evidence="2 3">SC006</strain>
    </source>
</reference>
<dbReference type="RefSeq" id="WP_138219723.1">
    <property type="nucleotide sequence ID" value="NZ_VAUO01000005.1"/>
</dbReference>
<keyword evidence="1" id="KW-0812">Transmembrane</keyword>
<name>A0A5R8Z345_9PSED</name>
<organism evidence="2 3">
    <name type="scientific">Pseudomonas mosselii</name>
    <dbReference type="NCBI Taxonomy" id="78327"/>
    <lineage>
        <taxon>Bacteria</taxon>
        <taxon>Pseudomonadati</taxon>
        <taxon>Pseudomonadota</taxon>
        <taxon>Gammaproteobacteria</taxon>
        <taxon>Pseudomonadales</taxon>
        <taxon>Pseudomonadaceae</taxon>
        <taxon>Pseudomonas</taxon>
    </lineage>
</organism>